<dbReference type="InterPro" id="IPR029035">
    <property type="entry name" value="DHS-like_NAD/FAD-binding_dom"/>
</dbReference>
<dbReference type="InParanoid" id="M5E002"/>
<evidence type="ECO:0000313" key="5">
    <source>
        <dbReference type="Proteomes" id="UP000012063"/>
    </source>
</evidence>
<dbReference type="InterPro" id="IPR014729">
    <property type="entry name" value="Rossmann-like_a/b/a_fold"/>
</dbReference>
<dbReference type="SUPFAM" id="SSF52467">
    <property type="entry name" value="DHS-like NAD/FAD-binding domain"/>
    <property type="match status" value="1"/>
</dbReference>
<dbReference type="eggNOG" id="COG2025">
    <property type="taxonomic scope" value="Bacteria"/>
</dbReference>
<keyword evidence="2" id="KW-0274">FAD</keyword>
<feature type="binding site" evidence="2">
    <location>
        <begin position="273"/>
        <end position="280"/>
    </location>
    <ligand>
        <name>FAD</name>
        <dbReference type="ChEBI" id="CHEBI:57692"/>
    </ligand>
</feature>
<protein>
    <submittedName>
        <fullName evidence="4">Electron transfer flavoprotein, alpha subunit</fullName>
    </submittedName>
</protein>
<dbReference type="Proteomes" id="UP000012063">
    <property type="component" value="Unassembled WGS sequence"/>
</dbReference>
<dbReference type="SMART" id="SM00893">
    <property type="entry name" value="ETF"/>
    <property type="match status" value="1"/>
</dbReference>
<evidence type="ECO:0000256" key="1">
    <source>
        <dbReference type="ARBA" id="ARBA00005817"/>
    </source>
</evidence>
<dbReference type="InterPro" id="IPR014731">
    <property type="entry name" value="ETF_asu_C"/>
</dbReference>
<feature type="binding site" evidence="2">
    <location>
        <position position="294"/>
    </location>
    <ligand>
        <name>FAD</name>
        <dbReference type="ChEBI" id="CHEBI:57692"/>
    </ligand>
</feature>
<dbReference type="Pfam" id="PF01012">
    <property type="entry name" value="ETF"/>
    <property type="match status" value="1"/>
</dbReference>
<comment type="similarity">
    <text evidence="1">Belongs to the ETF alpha-subunit/FixB family.</text>
</comment>
<dbReference type="PANTHER" id="PTHR43153">
    <property type="entry name" value="ELECTRON TRANSFER FLAVOPROTEIN ALPHA"/>
    <property type="match status" value="1"/>
</dbReference>
<dbReference type="RefSeq" id="WP_005488138.1">
    <property type="nucleotide sequence ID" value="NZ_CAUI01000005.1"/>
</dbReference>
<dbReference type="InterPro" id="IPR001308">
    <property type="entry name" value="ETF_a/FixB"/>
</dbReference>
<evidence type="ECO:0000259" key="3">
    <source>
        <dbReference type="SMART" id="SM00893"/>
    </source>
</evidence>
<sequence>MADNNNLLIIAEYSKNRIHPVILELLNKGRELADKADLKVNVLILAAENIENSELNELIYHGADQIQLLINDNFAYPDEYLFKKAILKFLEQKLPEIILTGATNFGRSLAPRLAAALKTGLTADCTELDIAEDGSLVQIRPAFSENILAHIKSDTKPQMATVRYQEFAKAARNENRKGKITIEEIDLKENDSVKEIEKISDQQINITEAEVVVAGGSGVKNAEDFKMLQELADILNGVVAVSRDVVDQGLMPKERQVGYSGQRVKPKVYFAFGISGAPQHLAGMKEAETIIAVNTDPSAPIFKAADYAIEGDLYEIIPEMIKEYGSK</sequence>
<gene>
    <name evidence="4" type="ORF">HSACCH_00873</name>
</gene>
<dbReference type="AlphaFoldDB" id="M5E002"/>
<proteinExistence type="inferred from homology"/>
<dbReference type="GO" id="GO:0033539">
    <property type="term" value="P:fatty acid beta-oxidation using acyl-CoA dehydrogenase"/>
    <property type="evidence" value="ECO:0007669"/>
    <property type="project" value="TreeGrafter"/>
</dbReference>
<dbReference type="EMBL" id="CAUI01000005">
    <property type="protein sequence ID" value="CCU78734.1"/>
    <property type="molecule type" value="Genomic_DNA"/>
</dbReference>
<dbReference type="GO" id="GO:0009055">
    <property type="term" value="F:electron transfer activity"/>
    <property type="evidence" value="ECO:0007669"/>
    <property type="project" value="InterPro"/>
</dbReference>
<accession>M5E002</accession>
<dbReference type="InterPro" id="IPR033947">
    <property type="entry name" value="ETF_alpha_N"/>
</dbReference>
<reference evidence="5" key="1">
    <citation type="journal article" date="2013" name="Genome Announc.">
        <title>Genome Sequence of Halanaerobium saccharolyticum subsp. saccharolyticum Strain DSM 6643T, a Halophilic Hydrogen-Producing Bacterium.</title>
        <authorList>
            <person name="Kivisto A."/>
            <person name="Larjo A."/>
            <person name="Ciranna A."/>
            <person name="Santala V."/>
            <person name="Roos C."/>
            <person name="Karp M."/>
        </authorList>
    </citation>
    <scope>NUCLEOTIDE SEQUENCE [LARGE SCALE GENOMIC DNA]</scope>
    <source>
        <strain evidence="5">DSM 6643</strain>
    </source>
</reference>
<keyword evidence="5" id="KW-1185">Reference proteome</keyword>
<dbReference type="InterPro" id="IPR014730">
    <property type="entry name" value="ETF_a/b_N"/>
</dbReference>
<evidence type="ECO:0000313" key="4">
    <source>
        <dbReference type="EMBL" id="CCU78734.1"/>
    </source>
</evidence>
<dbReference type="PANTHER" id="PTHR43153:SF1">
    <property type="entry name" value="ELECTRON TRANSFER FLAVOPROTEIN SUBUNIT ALPHA, MITOCHONDRIAL"/>
    <property type="match status" value="1"/>
</dbReference>
<comment type="caution">
    <text evidence="4">The sequence shown here is derived from an EMBL/GenBank/DDBJ whole genome shotgun (WGS) entry which is preliminary data.</text>
</comment>
<dbReference type="SUPFAM" id="SSF52402">
    <property type="entry name" value="Adenine nucleotide alpha hydrolases-like"/>
    <property type="match status" value="1"/>
</dbReference>
<dbReference type="Gene3D" id="3.40.50.620">
    <property type="entry name" value="HUPs"/>
    <property type="match status" value="1"/>
</dbReference>
<name>M5E002_9FIRM</name>
<feature type="binding site" evidence="2">
    <location>
        <begin position="242"/>
        <end position="243"/>
    </location>
    <ligand>
        <name>FAD</name>
        <dbReference type="ChEBI" id="CHEBI:57692"/>
    </ligand>
</feature>
<dbReference type="GO" id="GO:0050660">
    <property type="term" value="F:flavin adenine dinucleotide binding"/>
    <property type="evidence" value="ECO:0007669"/>
    <property type="project" value="InterPro"/>
</dbReference>
<dbReference type="CDD" id="cd01715">
    <property type="entry name" value="ETF_alpha"/>
    <property type="match status" value="1"/>
</dbReference>
<comment type="cofactor">
    <cofactor evidence="2">
        <name>FAD</name>
        <dbReference type="ChEBI" id="CHEBI:57692"/>
    </cofactor>
    <text evidence="2">Binds 1 FAD per dimer.</text>
</comment>
<evidence type="ECO:0000256" key="2">
    <source>
        <dbReference type="PIRSR" id="PIRSR000089-1"/>
    </source>
</evidence>
<dbReference type="Gene3D" id="3.40.50.1220">
    <property type="entry name" value="TPP-binding domain"/>
    <property type="match status" value="1"/>
</dbReference>
<dbReference type="PIRSF" id="PIRSF000089">
    <property type="entry name" value="Electra_flavoP_a"/>
    <property type="match status" value="1"/>
</dbReference>
<dbReference type="STRING" id="1293054.HSACCH_00873"/>
<dbReference type="Pfam" id="PF00766">
    <property type="entry name" value="ETF_alpha"/>
    <property type="match status" value="1"/>
</dbReference>
<feature type="binding site" evidence="2">
    <location>
        <begin position="256"/>
        <end position="260"/>
    </location>
    <ligand>
        <name>FAD</name>
        <dbReference type="ChEBI" id="CHEBI:57692"/>
    </ligand>
</feature>
<feature type="domain" description="Electron transfer flavoprotein alpha/beta-subunit N-terminal" evidence="3">
    <location>
        <begin position="7"/>
        <end position="196"/>
    </location>
</feature>
<keyword evidence="2" id="KW-0285">Flavoprotein</keyword>
<organism evidence="4 5">
    <name type="scientific">Halanaerobium saccharolyticum subsp. saccharolyticum DSM 6643</name>
    <dbReference type="NCBI Taxonomy" id="1293054"/>
    <lineage>
        <taxon>Bacteria</taxon>
        <taxon>Bacillati</taxon>
        <taxon>Bacillota</taxon>
        <taxon>Clostridia</taxon>
        <taxon>Halanaerobiales</taxon>
        <taxon>Halanaerobiaceae</taxon>
        <taxon>Halanaerobium</taxon>
    </lineage>
</organism>